<evidence type="ECO:0000256" key="2">
    <source>
        <dbReference type="ARBA" id="ARBA00023015"/>
    </source>
</evidence>
<feature type="domain" description="HTH lysR-type" evidence="5">
    <location>
        <begin position="3"/>
        <end position="60"/>
    </location>
</feature>
<name>A0A964E6T0_9PROT</name>
<protein>
    <submittedName>
        <fullName evidence="6">LysR family transcriptional regulator</fullName>
    </submittedName>
</protein>
<evidence type="ECO:0000313" key="6">
    <source>
        <dbReference type="EMBL" id="MCB8883787.1"/>
    </source>
</evidence>
<dbReference type="GO" id="GO:0003700">
    <property type="term" value="F:DNA-binding transcription factor activity"/>
    <property type="evidence" value="ECO:0007669"/>
    <property type="project" value="InterPro"/>
</dbReference>
<keyword evidence="3" id="KW-0238">DNA-binding</keyword>
<dbReference type="PANTHER" id="PTHR30427">
    <property type="entry name" value="TRANSCRIPTIONAL ACTIVATOR PROTEIN LYSR"/>
    <property type="match status" value="1"/>
</dbReference>
<dbReference type="InterPro" id="IPR036388">
    <property type="entry name" value="WH-like_DNA-bd_sf"/>
</dbReference>
<dbReference type="PROSITE" id="PS50931">
    <property type="entry name" value="HTH_LYSR"/>
    <property type="match status" value="1"/>
</dbReference>
<dbReference type="Gene3D" id="1.10.10.10">
    <property type="entry name" value="Winged helix-like DNA-binding domain superfamily/Winged helix DNA-binding domain"/>
    <property type="match status" value="1"/>
</dbReference>
<dbReference type="InterPro" id="IPR005119">
    <property type="entry name" value="LysR_subst-bd"/>
</dbReference>
<reference evidence="6 7" key="1">
    <citation type="journal article" date="2021" name="Microorganisms">
        <title>Acidisoma silvae sp. nov. and Acidisomacellulosilytica sp. nov., Two Acidophilic Bacteria Isolated from Decaying Wood, Hydrolyzing Cellulose and Producing Poly-3-hydroxybutyrate.</title>
        <authorList>
            <person name="Mieszkin S."/>
            <person name="Pouder E."/>
            <person name="Uroz S."/>
            <person name="Simon-Colin C."/>
            <person name="Alain K."/>
        </authorList>
    </citation>
    <scope>NUCLEOTIDE SEQUENCE [LARGE SCALE GENOMIC DNA]</scope>
    <source>
        <strain evidence="6 7">HW T5.17</strain>
    </source>
</reference>
<dbReference type="RefSeq" id="WP_227310522.1">
    <property type="nucleotide sequence ID" value="NZ_JAESVA010000016.1"/>
</dbReference>
<evidence type="ECO:0000313" key="7">
    <source>
        <dbReference type="Proteomes" id="UP000721844"/>
    </source>
</evidence>
<dbReference type="EMBL" id="JAESVA010000016">
    <property type="protein sequence ID" value="MCB8883787.1"/>
    <property type="molecule type" value="Genomic_DNA"/>
</dbReference>
<keyword evidence="7" id="KW-1185">Reference proteome</keyword>
<comment type="similarity">
    <text evidence="1">Belongs to the LysR transcriptional regulatory family.</text>
</comment>
<dbReference type="Pfam" id="PF03466">
    <property type="entry name" value="LysR_substrate"/>
    <property type="match status" value="1"/>
</dbReference>
<dbReference type="Proteomes" id="UP000721844">
    <property type="component" value="Unassembled WGS sequence"/>
</dbReference>
<dbReference type="PRINTS" id="PR00039">
    <property type="entry name" value="HTHLYSR"/>
</dbReference>
<comment type="caution">
    <text evidence="6">The sequence shown here is derived from an EMBL/GenBank/DDBJ whole genome shotgun (WGS) entry which is preliminary data.</text>
</comment>
<keyword evidence="2" id="KW-0805">Transcription regulation</keyword>
<dbReference type="GO" id="GO:0010628">
    <property type="term" value="P:positive regulation of gene expression"/>
    <property type="evidence" value="ECO:0007669"/>
    <property type="project" value="TreeGrafter"/>
</dbReference>
<dbReference type="PANTHER" id="PTHR30427:SF1">
    <property type="entry name" value="TRANSCRIPTIONAL ACTIVATOR PROTEIN LYSR"/>
    <property type="match status" value="1"/>
</dbReference>
<evidence type="ECO:0000256" key="4">
    <source>
        <dbReference type="ARBA" id="ARBA00023163"/>
    </source>
</evidence>
<keyword evidence="4" id="KW-0804">Transcription</keyword>
<proteinExistence type="inferred from homology"/>
<dbReference type="GO" id="GO:0043565">
    <property type="term" value="F:sequence-specific DNA binding"/>
    <property type="evidence" value="ECO:0007669"/>
    <property type="project" value="TreeGrafter"/>
</dbReference>
<dbReference type="Pfam" id="PF00126">
    <property type="entry name" value="HTH_1"/>
    <property type="match status" value="1"/>
</dbReference>
<dbReference type="SUPFAM" id="SSF46785">
    <property type="entry name" value="Winged helix' DNA-binding domain"/>
    <property type="match status" value="1"/>
</dbReference>
<dbReference type="InterPro" id="IPR000847">
    <property type="entry name" value="LysR_HTH_N"/>
</dbReference>
<evidence type="ECO:0000256" key="1">
    <source>
        <dbReference type="ARBA" id="ARBA00009437"/>
    </source>
</evidence>
<dbReference type="AlphaFoldDB" id="A0A964E6T0"/>
<dbReference type="Gene3D" id="3.40.190.290">
    <property type="match status" value="1"/>
</dbReference>
<evidence type="ECO:0000256" key="3">
    <source>
        <dbReference type="ARBA" id="ARBA00023125"/>
    </source>
</evidence>
<dbReference type="SUPFAM" id="SSF53850">
    <property type="entry name" value="Periplasmic binding protein-like II"/>
    <property type="match status" value="1"/>
</dbReference>
<sequence>MSTTLRQIEVFRLIMLTRNLTEAARLLGVSQPAVSQSLKELEAQLGLTLFVRFGSRISPTGEARLLLPEAERLLGQMGVLQGRATELRDAGAGSLQIASMPNVAACILPAAVTSFLKERPRVNVKLNAYVIREVVRQVRQEGADLGFVYAPVDDPAVAIEPVIRAPMVCVLRPDHRLAARTEIELTDLADEQVILLDPLNTPGLYLHRRIEETGVRIRRVVETNLSFAALSMVRSGTGIFVTDPVVLLSGLGQGLVIREVRPTIPVDLVAIYARQRPVPRLSVRFMAHLKPAALRICEMLREMGCEASVGQGDA</sequence>
<evidence type="ECO:0000259" key="5">
    <source>
        <dbReference type="PROSITE" id="PS50931"/>
    </source>
</evidence>
<organism evidence="6 7">
    <name type="scientific">Acidisoma cellulosilyticum</name>
    <dbReference type="NCBI Taxonomy" id="2802395"/>
    <lineage>
        <taxon>Bacteria</taxon>
        <taxon>Pseudomonadati</taxon>
        <taxon>Pseudomonadota</taxon>
        <taxon>Alphaproteobacteria</taxon>
        <taxon>Acetobacterales</taxon>
        <taxon>Acidocellaceae</taxon>
        <taxon>Acidisoma</taxon>
    </lineage>
</organism>
<accession>A0A964E6T0</accession>
<dbReference type="InterPro" id="IPR036390">
    <property type="entry name" value="WH_DNA-bd_sf"/>
</dbReference>
<gene>
    <name evidence="6" type="ORF">ACELLULO517_26300</name>
</gene>